<evidence type="ECO:0000313" key="2">
    <source>
        <dbReference type="EMBL" id="MRH42842.1"/>
    </source>
</evidence>
<keyword evidence="1" id="KW-1133">Transmembrane helix</keyword>
<reference evidence="2" key="1">
    <citation type="submission" date="2019-11" db="EMBL/GenBank/DDBJ databases">
        <authorList>
            <person name="Li J."/>
        </authorList>
    </citation>
    <scope>NUCLEOTIDE SEQUENCE</scope>
    <source>
        <strain evidence="2">B6B</strain>
    </source>
</reference>
<dbReference type="RefSeq" id="WP_153736488.1">
    <property type="nucleotide sequence ID" value="NZ_WJNG01000007.1"/>
</dbReference>
<dbReference type="AlphaFoldDB" id="A0A6A8DNL7"/>
<accession>A0A6A8DNL7</accession>
<gene>
    <name evidence="2" type="ORF">GH741_09105</name>
</gene>
<evidence type="ECO:0000256" key="1">
    <source>
        <dbReference type="SAM" id="Phobius"/>
    </source>
</evidence>
<dbReference type="EMBL" id="WJNG01000007">
    <property type="protein sequence ID" value="MRH42842.1"/>
    <property type="molecule type" value="Genomic_DNA"/>
</dbReference>
<sequence>MSKWLLVLLSVVAIVTWISVIWIFIGIQNTSTVEKHFVAERSMTDKVSVEFPKEINHEQFQEEIISDIDADFTLDLKSGTNGEISIDEILAALGIEP</sequence>
<keyword evidence="3" id="KW-1185">Reference proteome</keyword>
<organism evidence="2 3">
    <name type="scientific">Aquibacillus halophilus</name>
    <dbReference type="NCBI Taxonomy" id="930132"/>
    <lineage>
        <taxon>Bacteria</taxon>
        <taxon>Bacillati</taxon>
        <taxon>Bacillota</taxon>
        <taxon>Bacilli</taxon>
        <taxon>Bacillales</taxon>
        <taxon>Bacillaceae</taxon>
        <taxon>Aquibacillus</taxon>
    </lineage>
</organism>
<keyword evidence="1" id="KW-0472">Membrane</keyword>
<dbReference type="Proteomes" id="UP000799092">
    <property type="component" value="Unassembled WGS sequence"/>
</dbReference>
<evidence type="ECO:0000313" key="3">
    <source>
        <dbReference type="Proteomes" id="UP000799092"/>
    </source>
</evidence>
<name>A0A6A8DNL7_9BACI</name>
<feature type="transmembrane region" description="Helical" evidence="1">
    <location>
        <begin position="6"/>
        <end position="27"/>
    </location>
</feature>
<protein>
    <submittedName>
        <fullName evidence="2">Uncharacterized protein</fullName>
    </submittedName>
</protein>
<keyword evidence="1" id="KW-0812">Transmembrane</keyword>
<proteinExistence type="predicted"/>
<comment type="caution">
    <text evidence="2">The sequence shown here is derived from an EMBL/GenBank/DDBJ whole genome shotgun (WGS) entry which is preliminary data.</text>
</comment>